<dbReference type="EMBL" id="SNXZ01000001">
    <property type="protein sequence ID" value="TDQ04997.1"/>
    <property type="molecule type" value="Genomic_DNA"/>
</dbReference>
<feature type="domain" description="Luciferase-like" evidence="5">
    <location>
        <begin position="21"/>
        <end position="195"/>
    </location>
</feature>
<dbReference type="InterPro" id="IPR036661">
    <property type="entry name" value="Luciferase-like_sf"/>
</dbReference>
<gene>
    <name evidence="6" type="ORF">EV186_101961</name>
</gene>
<keyword evidence="3" id="KW-0560">Oxidoreductase</keyword>
<dbReference type="Gene3D" id="3.20.20.30">
    <property type="entry name" value="Luciferase-like domain"/>
    <property type="match status" value="1"/>
</dbReference>
<dbReference type="Pfam" id="PF00296">
    <property type="entry name" value="Bac_luciferase"/>
    <property type="match status" value="1"/>
</dbReference>
<reference evidence="6 7" key="1">
    <citation type="submission" date="2019-03" db="EMBL/GenBank/DDBJ databases">
        <title>Genomic Encyclopedia of Type Strains, Phase IV (KMG-IV): sequencing the most valuable type-strain genomes for metagenomic binning, comparative biology and taxonomic classification.</title>
        <authorList>
            <person name="Goeker M."/>
        </authorList>
    </citation>
    <scope>NUCLEOTIDE SEQUENCE [LARGE SCALE GENOMIC DNA]</scope>
    <source>
        <strain evidence="6 7">DSM 45361</strain>
    </source>
</reference>
<dbReference type="InterPro" id="IPR011251">
    <property type="entry name" value="Luciferase-like_dom"/>
</dbReference>
<evidence type="ECO:0000256" key="4">
    <source>
        <dbReference type="ARBA" id="ARBA00023033"/>
    </source>
</evidence>
<dbReference type="GO" id="GO:0008726">
    <property type="term" value="F:alkanesulfonate monooxygenase activity"/>
    <property type="evidence" value="ECO:0007669"/>
    <property type="project" value="TreeGrafter"/>
</dbReference>
<organism evidence="6 7">
    <name type="scientific">Labedaea rhizosphaerae</name>
    <dbReference type="NCBI Taxonomy" id="598644"/>
    <lineage>
        <taxon>Bacteria</taxon>
        <taxon>Bacillati</taxon>
        <taxon>Actinomycetota</taxon>
        <taxon>Actinomycetes</taxon>
        <taxon>Pseudonocardiales</taxon>
        <taxon>Pseudonocardiaceae</taxon>
        <taxon>Labedaea</taxon>
    </lineage>
</organism>
<evidence type="ECO:0000259" key="5">
    <source>
        <dbReference type="Pfam" id="PF00296"/>
    </source>
</evidence>
<sequence length="296" mass="32260">MRVGIVILPEHRWWAAEPKWQAVESYGFDHAWTMDHLGWRSLVDGPWFGAVPTLTAAAMVTERINLGTFVASPNFRHPVPFARELTALDDISDGRFILGVGAGGATGYDNTVMGSPELTAGQRAARFGEFVEVLDQLLTLDRTTFHGEYYTVDEARSAPGCVQRPRLPFVVAANGAKTMKIAARFGTGWATTGGAWGADVTMDDWWRSVGEASEKFTDALIEVGQPRRPARFLQLDAAPEYPLASVEAFRDALGRAAEHGFTDVVAPWPRDDGIFAGAEQVLEDIAADVLPELAGR</sequence>
<evidence type="ECO:0000313" key="6">
    <source>
        <dbReference type="EMBL" id="TDQ04997.1"/>
    </source>
</evidence>
<dbReference type="SUPFAM" id="SSF51679">
    <property type="entry name" value="Bacterial luciferase-like"/>
    <property type="match status" value="1"/>
</dbReference>
<dbReference type="Proteomes" id="UP000295444">
    <property type="component" value="Unassembled WGS sequence"/>
</dbReference>
<evidence type="ECO:0000313" key="7">
    <source>
        <dbReference type="Proteomes" id="UP000295444"/>
    </source>
</evidence>
<name>A0A4R6SLZ4_LABRH</name>
<accession>A0A4R6SLZ4</accession>
<keyword evidence="4 6" id="KW-0503">Monooxygenase</keyword>
<protein>
    <submittedName>
        <fullName evidence="6">Luciferase-like monooxygenase</fullName>
    </submittedName>
</protein>
<proteinExistence type="predicted"/>
<dbReference type="PANTHER" id="PTHR42847">
    <property type="entry name" value="ALKANESULFONATE MONOOXYGENASE"/>
    <property type="match status" value="1"/>
</dbReference>
<dbReference type="GO" id="GO:0046306">
    <property type="term" value="P:alkanesulfonate catabolic process"/>
    <property type="evidence" value="ECO:0007669"/>
    <property type="project" value="TreeGrafter"/>
</dbReference>
<dbReference type="RefSeq" id="WP_133847822.1">
    <property type="nucleotide sequence ID" value="NZ_SNXZ01000001.1"/>
</dbReference>
<dbReference type="AlphaFoldDB" id="A0A4R6SLZ4"/>
<evidence type="ECO:0000256" key="1">
    <source>
        <dbReference type="ARBA" id="ARBA00022630"/>
    </source>
</evidence>
<evidence type="ECO:0000256" key="2">
    <source>
        <dbReference type="ARBA" id="ARBA00022643"/>
    </source>
</evidence>
<keyword evidence="2" id="KW-0288">FMN</keyword>
<dbReference type="PANTHER" id="PTHR42847:SF4">
    <property type="entry name" value="ALKANESULFONATE MONOOXYGENASE-RELATED"/>
    <property type="match status" value="1"/>
</dbReference>
<keyword evidence="1" id="KW-0285">Flavoprotein</keyword>
<dbReference type="InterPro" id="IPR050172">
    <property type="entry name" value="SsuD_RutA_monooxygenase"/>
</dbReference>
<comment type="caution">
    <text evidence="6">The sequence shown here is derived from an EMBL/GenBank/DDBJ whole genome shotgun (WGS) entry which is preliminary data.</text>
</comment>
<dbReference type="OrthoDB" id="7374740at2"/>
<evidence type="ECO:0000256" key="3">
    <source>
        <dbReference type="ARBA" id="ARBA00023002"/>
    </source>
</evidence>
<keyword evidence="7" id="KW-1185">Reference proteome</keyword>